<keyword evidence="3 4" id="KW-0418">Kinase</keyword>
<comment type="similarity">
    <text evidence="1 4">Belongs to the polyphosphate kinase 2 (PPK2) family. Class I subfamily.</text>
</comment>
<organism evidence="6 7">
    <name type="scientific">Riemerella anatipestifer</name>
    <name type="common">Moraxella anatipestifer</name>
    <dbReference type="NCBI Taxonomy" id="34085"/>
    <lineage>
        <taxon>Bacteria</taxon>
        <taxon>Pseudomonadati</taxon>
        <taxon>Bacteroidota</taxon>
        <taxon>Flavobacteriia</taxon>
        <taxon>Flavobacteriales</taxon>
        <taxon>Weeksellaceae</taxon>
        <taxon>Riemerella</taxon>
    </lineage>
</organism>
<dbReference type="NCBIfam" id="TIGR03707">
    <property type="entry name" value="PPK2_P_aer"/>
    <property type="match status" value="1"/>
</dbReference>
<dbReference type="AlphaFoldDB" id="A0AAP3APC7"/>
<evidence type="ECO:0000256" key="4">
    <source>
        <dbReference type="RuleBase" id="RU369062"/>
    </source>
</evidence>
<dbReference type="GO" id="GO:0008976">
    <property type="term" value="F:polyphosphate kinase activity"/>
    <property type="evidence" value="ECO:0007669"/>
    <property type="project" value="UniProtKB-UniRule"/>
</dbReference>
<accession>A0AAP3APC7</accession>
<proteinExistence type="inferred from homology"/>
<dbReference type="InterPro" id="IPR016898">
    <property type="entry name" value="Polyphosphate_phosphotransfera"/>
</dbReference>
<feature type="domain" description="Polyphosphate kinase-2-related" evidence="5">
    <location>
        <begin position="36"/>
        <end position="257"/>
    </location>
</feature>
<protein>
    <recommendedName>
        <fullName evidence="4">ADP/GDP-polyphosphate phosphotransferase</fullName>
        <ecNumber evidence="4">2.7.4.-</ecNumber>
    </recommendedName>
    <alternativeName>
        <fullName evidence="4">Polyphosphate kinase PPK2</fullName>
    </alternativeName>
</protein>
<comment type="caution">
    <text evidence="6">The sequence shown here is derived from an EMBL/GenBank/DDBJ whole genome shotgun (WGS) entry which is preliminary data.</text>
</comment>
<keyword evidence="2 4" id="KW-0808">Transferase</keyword>
<dbReference type="Pfam" id="PF03976">
    <property type="entry name" value="PPK2"/>
    <property type="match status" value="1"/>
</dbReference>
<dbReference type="PIRSF" id="PIRSF028756">
    <property type="entry name" value="PPK2_prd"/>
    <property type="match status" value="1"/>
</dbReference>
<evidence type="ECO:0000313" key="6">
    <source>
        <dbReference type="EMBL" id="MCW0523049.1"/>
    </source>
</evidence>
<dbReference type="SUPFAM" id="SSF52540">
    <property type="entry name" value="P-loop containing nucleoside triphosphate hydrolases"/>
    <property type="match status" value="1"/>
</dbReference>
<comment type="subunit">
    <text evidence="4">Homotetramer.</text>
</comment>
<dbReference type="RefSeq" id="WP_015345470.1">
    <property type="nucleotide sequence ID" value="NZ_CP029760.1"/>
</dbReference>
<evidence type="ECO:0000256" key="3">
    <source>
        <dbReference type="ARBA" id="ARBA00022777"/>
    </source>
</evidence>
<dbReference type="InterPro" id="IPR027417">
    <property type="entry name" value="P-loop_NTPase"/>
</dbReference>
<dbReference type="Gene3D" id="3.40.50.300">
    <property type="entry name" value="P-loop containing nucleotide triphosphate hydrolases"/>
    <property type="match status" value="1"/>
</dbReference>
<dbReference type="EC" id="2.7.4.-" evidence="4"/>
<sequence>MELTDTQYKKLDTKKGLYALLQSDTLNPDKALRTIKYEKRLAKLQEELIKMQNWVVENKQRVIIIFEGRDAAGKGGAIRRITEHLNPREHRVVALPKPNEVEQGQWYFQRYISQLPKAGEIVFFDRSWYNRAVVEPVNGFCTKEEYDIFMSQVNEFEKMLVNSGTYLLKLYFSISKEEQAKRFADIIENPLKKWKYSPVDAKALDLWDVYTEYKEKMFEVSDTEIAPWKVLKANKKSKARVEALEYILDKIPYEPKNSEVITHEELED</sequence>
<dbReference type="InterPro" id="IPR022486">
    <property type="entry name" value="PPK2_PA0141"/>
</dbReference>
<evidence type="ECO:0000313" key="7">
    <source>
        <dbReference type="Proteomes" id="UP001207440"/>
    </source>
</evidence>
<dbReference type="PANTHER" id="PTHR34383">
    <property type="entry name" value="POLYPHOSPHATE:AMP PHOSPHOTRANSFERASE-RELATED"/>
    <property type="match status" value="1"/>
</dbReference>
<dbReference type="InterPro" id="IPR022488">
    <property type="entry name" value="PPK2-related"/>
</dbReference>
<evidence type="ECO:0000256" key="2">
    <source>
        <dbReference type="ARBA" id="ARBA00022679"/>
    </source>
</evidence>
<dbReference type="GO" id="GO:0006793">
    <property type="term" value="P:phosphorus metabolic process"/>
    <property type="evidence" value="ECO:0007669"/>
    <property type="project" value="InterPro"/>
</dbReference>
<dbReference type="EMBL" id="JAOZYT010000006">
    <property type="protein sequence ID" value="MCW0523049.1"/>
    <property type="molecule type" value="Genomic_DNA"/>
</dbReference>
<evidence type="ECO:0000256" key="1">
    <source>
        <dbReference type="ARBA" id="ARBA00009924"/>
    </source>
</evidence>
<gene>
    <name evidence="6" type="primary">ppk2</name>
    <name evidence="6" type="ORF">OKE68_01785</name>
</gene>
<evidence type="ECO:0000259" key="5">
    <source>
        <dbReference type="Pfam" id="PF03976"/>
    </source>
</evidence>
<name>A0AAP3APC7_RIEAN</name>
<dbReference type="PANTHER" id="PTHR34383:SF1">
    <property type="entry name" value="ADP-POLYPHOSPHATE PHOSPHOTRANSFERASE"/>
    <property type="match status" value="1"/>
</dbReference>
<dbReference type="Proteomes" id="UP001207440">
    <property type="component" value="Unassembled WGS sequence"/>
</dbReference>
<reference evidence="6" key="1">
    <citation type="submission" date="2022-10" db="EMBL/GenBank/DDBJ databases">
        <title>Sifting through the core-genome to identify putative cross-protective antigens against Riemerella anatipestifer.</title>
        <authorList>
            <person name="Zheng X."/>
            <person name="Zhang W."/>
        </authorList>
    </citation>
    <scope>NUCLEOTIDE SEQUENCE</scope>
    <source>
        <strain evidence="6">ZWRA178</strain>
    </source>
</reference>
<comment type="function">
    <text evidence="4">Uses inorganic polyphosphate (polyP) as a donor to convert GDP to GTP or ADP to ATP.</text>
</comment>